<organism evidence="1 2">
    <name type="scientific">Psophocarpus tetragonolobus</name>
    <name type="common">Winged bean</name>
    <name type="synonym">Dolichos tetragonolobus</name>
    <dbReference type="NCBI Taxonomy" id="3891"/>
    <lineage>
        <taxon>Eukaryota</taxon>
        <taxon>Viridiplantae</taxon>
        <taxon>Streptophyta</taxon>
        <taxon>Embryophyta</taxon>
        <taxon>Tracheophyta</taxon>
        <taxon>Spermatophyta</taxon>
        <taxon>Magnoliopsida</taxon>
        <taxon>eudicotyledons</taxon>
        <taxon>Gunneridae</taxon>
        <taxon>Pentapetalae</taxon>
        <taxon>rosids</taxon>
        <taxon>fabids</taxon>
        <taxon>Fabales</taxon>
        <taxon>Fabaceae</taxon>
        <taxon>Papilionoideae</taxon>
        <taxon>50 kb inversion clade</taxon>
        <taxon>NPAAA clade</taxon>
        <taxon>indigoferoid/millettioid clade</taxon>
        <taxon>Phaseoleae</taxon>
        <taxon>Psophocarpus</taxon>
    </lineage>
</organism>
<sequence length="98" mass="10534">MMKVNTGFVMSCTGTCFSKERKMVKNSTCTCQKLGGVGVASWLCQCVASVFFASLEWCSCFYVDTSDGPDPVSTSAPLILNPKKEDSASATSLIFNHT</sequence>
<comment type="caution">
    <text evidence="1">The sequence shown here is derived from an EMBL/GenBank/DDBJ whole genome shotgun (WGS) entry which is preliminary data.</text>
</comment>
<protein>
    <submittedName>
        <fullName evidence="1">Uncharacterized protein</fullName>
    </submittedName>
</protein>
<dbReference type="AlphaFoldDB" id="A0AAN9RZH8"/>
<reference evidence="1 2" key="1">
    <citation type="submission" date="2024-01" db="EMBL/GenBank/DDBJ databases">
        <title>The genomes of 5 underutilized Papilionoideae crops provide insights into root nodulation and disease resistanc.</title>
        <authorList>
            <person name="Jiang F."/>
        </authorList>
    </citation>
    <scope>NUCLEOTIDE SEQUENCE [LARGE SCALE GENOMIC DNA]</scope>
    <source>
        <strain evidence="1">DUOXIRENSHENG_FW03</strain>
        <tissue evidence="1">Leaves</tissue>
    </source>
</reference>
<dbReference type="EMBL" id="JAYMYS010000007">
    <property type="protein sequence ID" value="KAK7386348.1"/>
    <property type="molecule type" value="Genomic_DNA"/>
</dbReference>
<proteinExistence type="predicted"/>
<gene>
    <name evidence="1" type="ORF">VNO78_26527</name>
</gene>
<accession>A0AAN9RZH8</accession>
<name>A0AAN9RZH8_PSOTE</name>
<evidence type="ECO:0000313" key="2">
    <source>
        <dbReference type="Proteomes" id="UP001386955"/>
    </source>
</evidence>
<evidence type="ECO:0000313" key="1">
    <source>
        <dbReference type="EMBL" id="KAK7386348.1"/>
    </source>
</evidence>
<dbReference type="PANTHER" id="PTHR34061">
    <property type="entry name" value="PROTEIN, PUTATIVE-RELATED"/>
    <property type="match status" value="1"/>
</dbReference>
<dbReference type="Proteomes" id="UP001386955">
    <property type="component" value="Unassembled WGS sequence"/>
</dbReference>
<dbReference type="PANTHER" id="PTHR34061:SF2">
    <property type="entry name" value="PROTEIN, PUTATIVE-RELATED"/>
    <property type="match status" value="1"/>
</dbReference>
<keyword evidence="2" id="KW-1185">Reference proteome</keyword>